<dbReference type="InterPro" id="IPR005899">
    <property type="entry name" value="Na_pump_deCOase"/>
</dbReference>
<evidence type="ECO:0000256" key="6">
    <source>
        <dbReference type="ARBA" id="ARBA00022448"/>
    </source>
</evidence>
<evidence type="ECO:0000256" key="10">
    <source>
        <dbReference type="ARBA" id="ARBA00022989"/>
    </source>
</evidence>
<dbReference type="EC" id="7.2.4.2" evidence="16"/>
<keyword evidence="6 16" id="KW-0813">Transport</keyword>
<dbReference type="Pfam" id="PF04277">
    <property type="entry name" value="OAD_gamma"/>
    <property type="match status" value="1"/>
</dbReference>
<evidence type="ECO:0000256" key="11">
    <source>
        <dbReference type="ARBA" id="ARBA00023053"/>
    </source>
</evidence>
<keyword evidence="13 16" id="KW-0472">Membrane</keyword>
<comment type="caution">
    <text evidence="18">The sequence shown here is derived from an EMBL/GenBank/DDBJ whole genome shotgun (WGS) entry which is preliminary data.</text>
</comment>
<evidence type="ECO:0000256" key="12">
    <source>
        <dbReference type="ARBA" id="ARBA00023065"/>
    </source>
</evidence>
<evidence type="ECO:0000256" key="7">
    <source>
        <dbReference type="ARBA" id="ARBA00022475"/>
    </source>
</evidence>
<dbReference type="GO" id="GO:0005886">
    <property type="term" value="C:plasma membrane"/>
    <property type="evidence" value="ECO:0007669"/>
    <property type="project" value="UniProtKB-SubCell"/>
</dbReference>
<keyword evidence="9 16" id="KW-1278">Translocase</keyword>
<evidence type="ECO:0000313" key="19">
    <source>
        <dbReference type="Proteomes" id="UP000019460"/>
    </source>
</evidence>
<dbReference type="eggNOG" id="COG3630">
    <property type="taxonomic scope" value="Bacteria"/>
</dbReference>
<comment type="cofactor">
    <cofactor evidence="1 16 17">
        <name>Na(+)</name>
        <dbReference type="ChEBI" id="CHEBI:29101"/>
    </cofactor>
</comment>
<comment type="function">
    <text evidence="2 16 17">Catalyzes the decarboxylation of oxaloacetate coupled to Na(+) translocation.</text>
</comment>
<evidence type="ECO:0000256" key="16">
    <source>
        <dbReference type="HAMAP-Rule" id="MF_00404"/>
    </source>
</evidence>
<accession>W9VAS1</accession>
<dbReference type="GO" id="GO:0008948">
    <property type="term" value="F:oxaloacetate decarboxylase activity"/>
    <property type="evidence" value="ECO:0007669"/>
    <property type="project" value="UniProtKB-UniRule"/>
</dbReference>
<dbReference type="HAMAP" id="MF_00404">
    <property type="entry name" value="OadG"/>
    <property type="match status" value="1"/>
</dbReference>
<protein>
    <recommendedName>
        <fullName evidence="16">Probable oxaloacetate decarboxylase gamma chain</fullName>
        <ecNumber evidence="16">7.2.4.2</ecNumber>
    </recommendedName>
</protein>
<reference evidence="18 19" key="1">
    <citation type="submission" date="2012-11" db="EMBL/GenBank/DDBJ databases">
        <title>Genome assembly of Thiorhodococcus sp. AK35.</title>
        <authorList>
            <person name="Nupur N."/>
            <person name="Khatri I."/>
            <person name="Subramanian S."/>
            <person name="Pinnaka A."/>
        </authorList>
    </citation>
    <scope>NUCLEOTIDE SEQUENCE [LARGE SCALE GENOMIC DNA]</scope>
    <source>
        <strain evidence="18 19">AK35</strain>
    </source>
</reference>
<evidence type="ECO:0000256" key="5">
    <source>
        <dbReference type="ARBA" id="ARBA00011869"/>
    </source>
</evidence>
<comment type="subunit">
    <text evidence="5 16">Heterotrimer of an alpha, a beta and a gamma subunit.</text>
</comment>
<dbReference type="InterPro" id="IPR023424">
    <property type="entry name" value="OadG"/>
</dbReference>
<dbReference type="NCBIfam" id="TIGR01195">
    <property type="entry name" value="oadG_fam"/>
    <property type="match status" value="1"/>
</dbReference>
<evidence type="ECO:0000256" key="2">
    <source>
        <dbReference type="ARBA" id="ARBA00003002"/>
    </source>
</evidence>
<dbReference type="AlphaFoldDB" id="W9VAS1"/>
<keyword evidence="7 16" id="KW-1003">Cell membrane</keyword>
<organism evidence="18 19">
    <name type="scientific">Imhoffiella purpurea</name>
    <dbReference type="NCBI Taxonomy" id="1249627"/>
    <lineage>
        <taxon>Bacteria</taxon>
        <taxon>Pseudomonadati</taxon>
        <taxon>Pseudomonadota</taxon>
        <taxon>Gammaproteobacteria</taxon>
        <taxon>Chromatiales</taxon>
        <taxon>Chromatiaceae</taxon>
        <taxon>Imhoffiella</taxon>
    </lineage>
</organism>
<keyword evidence="12 16" id="KW-0406">Ion transport</keyword>
<evidence type="ECO:0000256" key="14">
    <source>
        <dbReference type="ARBA" id="ARBA00023201"/>
    </source>
</evidence>
<dbReference type="GO" id="GO:0015081">
    <property type="term" value="F:sodium ion transmembrane transporter activity"/>
    <property type="evidence" value="ECO:0007669"/>
    <property type="project" value="UniProtKB-UniRule"/>
</dbReference>
<keyword evidence="8 16" id="KW-0812">Transmembrane</keyword>
<keyword evidence="11 16" id="KW-0915">Sodium</keyword>
<comment type="subcellular location">
    <subcellularLocation>
        <location evidence="3 16 17">Cell membrane</location>
        <topology evidence="3 16 17">Single-pass membrane protein</topology>
    </subcellularLocation>
</comment>
<name>W9VAS1_9GAMM</name>
<evidence type="ECO:0000256" key="3">
    <source>
        <dbReference type="ARBA" id="ARBA00004162"/>
    </source>
</evidence>
<proteinExistence type="inferred from homology"/>
<keyword evidence="14 16" id="KW-0739">Sodium transport</keyword>
<comment type="similarity">
    <text evidence="4 16 17">Belongs to the OadG family.</text>
</comment>
<dbReference type="Proteomes" id="UP000019460">
    <property type="component" value="Unassembled WGS sequence"/>
</dbReference>
<evidence type="ECO:0000256" key="17">
    <source>
        <dbReference type="RuleBase" id="RU004278"/>
    </source>
</evidence>
<dbReference type="GO" id="GO:0015451">
    <property type="term" value="F:decarboxylation-driven active transmembrane transporter activity"/>
    <property type="evidence" value="ECO:0007669"/>
    <property type="project" value="UniProtKB-EC"/>
</dbReference>
<evidence type="ECO:0000313" key="18">
    <source>
        <dbReference type="EMBL" id="EXJ16708.1"/>
    </source>
</evidence>
<evidence type="ECO:0000256" key="15">
    <source>
        <dbReference type="ARBA" id="ARBA00048176"/>
    </source>
</evidence>
<evidence type="ECO:0000256" key="1">
    <source>
        <dbReference type="ARBA" id="ARBA00001959"/>
    </source>
</evidence>
<dbReference type="EMBL" id="AONC01000006">
    <property type="protein sequence ID" value="EXJ16708.1"/>
    <property type="molecule type" value="Genomic_DNA"/>
</dbReference>
<keyword evidence="19" id="KW-1185">Reference proteome</keyword>
<dbReference type="STRING" id="1249627.D779_3385"/>
<keyword evidence="10 16" id="KW-1133">Transmembrane helix</keyword>
<sequence length="77" mass="8241">MMESLRLMMIGMGIVFGFLLLLVGILKLVSSVAQRIVPAEAHPVPSPSPLPHPPASDSDDLIAVIGAAVARYRRGHR</sequence>
<evidence type="ECO:0000256" key="13">
    <source>
        <dbReference type="ARBA" id="ARBA00023136"/>
    </source>
</evidence>
<evidence type="ECO:0000256" key="9">
    <source>
        <dbReference type="ARBA" id="ARBA00022967"/>
    </source>
</evidence>
<gene>
    <name evidence="16" type="primary">oadG</name>
    <name evidence="18" type="ORF">D779_3385</name>
</gene>
<evidence type="ECO:0000256" key="8">
    <source>
        <dbReference type="ARBA" id="ARBA00022692"/>
    </source>
</evidence>
<evidence type="ECO:0000256" key="4">
    <source>
        <dbReference type="ARBA" id="ARBA00005844"/>
    </source>
</evidence>
<comment type="catalytic activity">
    <reaction evidence="15 16 17">
        <text>oxaloacetate + 2 Na(+)(in) + H(+) = pyruvate + 2 Na(+)(out) + CO2</text>
        <dbReference type="Rhea" id="RHEA:57724"/>
        <dbReference type="ChEBI" id="CHEBI:15361"/>
        <dbReference type="ChEBI" id="CHEBI:15378"/>
        <dbReference type="ChEBI" id="CHEBI:16452"/>
        <dbReference type="ChEBI" id="CHEBI:16526"/>
        <dbReference type="ChEBI" id="CHEBI:29101"/>
        <dbReference type="EC" id="7.2.4.2"/>
    </reaction>
</comment>
<dbReference type="GO" id="GO:0036376">
    <property type="term" value="P:sodium ion export across plasma membrane"/>
    <property type="evidence" value="ECO:0007669"/>
    <property type="project" value="InterPro"/>
</dbReference>